<sequence length="530" mass="59713">MDLETTQTNTAAKFPLLKQENGNSFKPVAQTTTNAEGTSTTLVPGPVTTDKKTQKKNGVKARSMLLMALLNEHLLTFNQYKDAKTFSVSACHTTRVAVSITEYGDTKVFQKTGRKITINGSDTAGYEKSKMKCFNWSQITDNSRKGVGFVSYNVVPPPHTGLFSPPKVNLSNSGLEEFQQPEFEGYGSKTSENVSERVLLNEVRESPDTPLVEKLVSKDKLEKKTVSPTTIEFVRPKQQEKPVRKPIKYAEMYRNIAQRAILMKTGHYEQLNNAWVMLTATSQTTVHSADQVVMSADSAVTYTSVHSEARSWSIPSEDPYEEAARQLLEQAPRSPEYVPDPIELEDHVPVYIPEPEHPEDLVPAEDEASLQLYYTILFILRTPPLLPIPLPAPSTSRRADIPEADTLPRKRLLLTTPRPGYVRSRESSEFQSRHHDAQKDRASVRAEIEVLKRERLAYEQESMETRQALARFEAYCRALEARVTVLETEVHRHEWQRQAVDDLVVQHIMRTQALEAGARVDTLEDTGSSS</sequence>
<organism evidence="3 4">
    <name type="scientific">Tanacetum coccineum</name>
    <dbReference type="NCBI Taxonomy" id="301880"/>
    <lineage>
        <taxon>Eukaryota</taxon>
        <taxon>Viridiplantae</taxon>
        <taxon>Streptophyta</taxon>
        <taxon>Embryophyta</taxon>
        <taxon>Tracheophyta</taxon>
        <taxon>Spermatophyta</taxon>
        <taxon>Magnoliopsida</taxon>
        <taxon>eudicotyledons</taxon>
        <taxon>Gunneridae</taxon>
        <taxon>Pentapetalae</taxon>
        <taxon>asterids</taxon>
        <taxon>campanulids</taxon>
        <taxon>Asterales</taxon>
        <taxon>Asteraceae</taxon>
        <taxon>Asteroideae</taxon>
        <taxon>Anthemideae</taxon>
        <taxon>Anthemidinae</taxon>
        <taxon>Tanacetum</taxon>
    </lineage>
</organism>
<evidence type="ECO:0000313" key="4">
    <source>
        <dbReference type="Proteomes" id="UP001151760"/>
    </source>
</evidence>
<proteinExistence type="predicted"/>
<evidence type="ECO:0000256" key="1">
    <source>
        <dbReference type="SAM" id="Coils"/>
    </source>
</evidence>
<evidence type="ECO:0000313" key="3">
    <source>
        <dbReference type="EMBL" id="GJS76326.1"/>
    </source>
</evidence>
<feature type="coiled-coil region" evidence="1">
    <location>
        <begin position="434"/>
        <end position="468"/>
    </location>
</feature>
<keyword evidence="4" id="KW-1185">Reference proteome</keyword>
<feature type="compositionally biased region" description="Polar residues" evidence="2">
    <location>
        <begin position="33"/>
        <end position="42"/>
    </location>
</feature>
<protein>
    <submittedName>
        <fullName evidence="3">Uncharacterized protein</fullName>
    </submittedName>
</protein>
<dbReference type="Proteomes" id="UP001151760">
    <property type="component" value="Unassembled WGS sequence"/>
</dbReference>
<comment type="caution">
    <text evidence="3">The sequence shown here is derived from an EMBL/GenBank/DDBJ whole genome shotgun (WGS) entry which is preliminary data.</text>
</comment>
<name>A0ABQ4YFV5_9ASTR</name>
<reference evidence="3" key="1">
    <citation type="journal article" date="2022" name="Int. J. Mol. Sci.">
        <title>Draft Genome of Tanacetum Coccineum: Genomic Comparison of Closely Related Tanacetum-Family Plants.</title>
        <authorList>
            <person name="Yamashiro T."/>
            <person name="Shiraishi A."/>
            <person name="Nakayama K."/>
            <person name="Satake H."/>
        </authorList>
    </citation>
    <scope>NUCLEOTIDE SEQUENCE</scope>
</reference>
<reference evidence="3" key="2">
    <citation type="submission" date="2022-01" db="EMBL/GenBank/DDBJ databases">
        <authorList>
            <person name="Yamashiro T."/>
            <person name="Shiraishi A."/>
            <person name="Satake H."/>
            <person name="Nakayama K."/>
        </authorList>
    </citation>
    <scope>NUCLEOTIDE SEQUENCE</scope>
</reference>
<keyword evidence="1" id="KW-0175">Coiled coil</keyword>
<dbReference type="EMBL" id="BQNB010010367">
    <property type="protein sequence ID" value="GJS76326.1"/>
    <property type="molecule type" value="Genomic_DNA"/>
</dbReference>
<gene>
    <name evidence="3" type="ORF">Tco_0726207</name>
</gene>
<accession>A0ABQ4YFV5</accession>
<evidence type="ECO:0000256" key="2">
    <source>
        <dbReference type="SAM" id="MobiDB-lite"/>
    </source>
</evidence>
<feature type="region of interest" description="Disordered" evidence="2">
    <location>
        <begin position="33"/>
        <end position="56"/>
    </location>
</feature>